<name>A0A835VKE5_VANPL</name>
<dbReference type="PANTHER" id="PTHR33387">
    <property type="entry name" value="RMLC-LIKE JELLY ROLL FOLD PROTEIN"/>
    <property type="match status" value="1"/>
</dbReference>
<evidence type="ECO:0000313" key="3">
    <source>
        <dbReference type="Proteomes" id="UP000639772"/>
    </source>
</evidence>
<dbReference type="PANTHER" id="PTHR33387:SF3">
    <property type="entry name" value="DUF985 DOMAIN-CONTAINING PROTEIN"/>
    <property type="match status" value="1"/>
</dbReference>
<dbReference type="SUPFAM" id="SSF51182">
    <property type="entry name" value="RmlC-like cupins"/>
    <property type="match status" value="1"/>
</dbReference>
<dbReference type="InterPro" id="IPR039935">
    <property type="entry name" value="YML079W-like"/>
</dbReference>
<gene>
    <name evidence="2" type="ORF">HPP92_003946</name>
</gene>
<dbReference type="AlphaFoldDB" id="A0A835VKE5"/>
<dbReference type="EMBL" id="JADCNM010000001">
    <property type="protein sequence ID" value="KAG0503874.1"/>
    <property type="molecule type" value="Genomic_DNA"/>
</dbReference>
<organism evidence="2 3">
    <name type="scientific">Vanilla planifolia</name>
    <name type="common">Vanilla</name>
    <dbReference type="NCBI Taxonomy" id="51239"/>
    <lineage>
        <taxon>Eukaryota</taxon>
        <taxon>Viridiplantae</taxon>
        <taxon>Streptophyta</taxon>
        <taxon>Embryophyta</taxon>
        <taxon>Tracheophyta</taxon>
        <taxon>Spermatophyta</taxon>
        <taxon>Magnoliopsida</taxon>
        <taxon>Liliopsida</taxon>
        <taxon>Asparagales</taxon>
        <taxon>Orchidaceae</taxon>
        <taxon>Vanilloideae</taxon>
        <taxon>Vanilleae</taxon>
        <taxon>Vanilla</taxon>
    </lineage>
</organism>
<dbReference type="InterPro" id="IPR009327">
    <property type="entry name" value="Cupin_DUF985"/>
</dbReference>
<evidence type="ECO:0000259" key="1">
    <source>
        <dbReference type="Pfam" id="PF06172"/>
    </source>
</evidence>
<dbReference type="OrthoDB" id="6614653at2759"/>
<reference evidence="2 3" key="1">
    <citation type="journal article" date="2020" name="Nat. Food">
        <title>A phased Vanilla planifolia genome enables genetic improvement of flavour and production.</title>
        <authorList>
            <person name="Hasing T."/>
            <person name="Tang H."/>
            <person name="Brym M."/>
            <person name="Khazi F."/>
            <person name="Huang T."/>
            <person name="Chambers A.H."/>
        </authorList>
    </citation>
    <scope>NUCLEOTIDE SEQUENCE [LARGE SCALE GENOMIC DNA]</scope>
    <source>
        <tissue evidence="2">Leaf</tissue>
    </source>
</reference>
<feature type="domain" description="DUF985" evidence="1">
    <location>
        <begin position="16"/>
        <end position="96"/>
    </location>
</feature>
<comment type="caution">
    <text evidence="2">The sequence shown here is derived from an EMBL/GenBank/DDBJ whole genome shotgun (WGS) entry which is preliminary data.</text>
</comment>
<dbReference type="Proteomes" id="UP000639772">
    <property type="component" value="Chromosome 1"/>
</dbReference>
<dbReference type="Pfam" id="PF06172">
    <property type="entry name" value="Cupin_5"/>
    <property type="match status" value="1"/>
</dbReference>
<evidence type="ECO:0000313" key="2">
    <source>
        <dbReference type="EMBL" id="KAG0503874.1"/>
    </source>
</evidence>
<dbReference type="InterPro" id="IPR011051">
    <property type="entry name" value="RmlC_Cupin_sf"/>
</dbReference>
<accession>A0A835VKE5</accession>
<dbReference type="InterPro" id="IPR014710">
    <property type="entry name" value="RmlC-like_jellyroll"/>
</dbReference>
<proteinExistence type="predicted"/>
<sequence length="134" mass="15235">MNPEFNKLVIMDIQPQNKVGRPVSTAIYFLVPSGSVSRLHRIPCAETWHFYLGEPLTVFELHDDGRIVFTTLGLDLEAAIAHSTQCHLTCGLDPSHPRCLVLLGRWKRSDQDSRERPRATLFPCWLHLCPSFPV</sequence>
<protein>
    <recommendedName>
        <fullName evidence="1">DUF985 domain-containing protein</fullName>
    </recommendedName>
</protein>
<dbReference type="Gene3D" id="2.60.120.10">
    <property type="entry name" value="Jelly Rolls"/>
    <property type="match status" value="1"/>
</dbReference>